<accession>A0ABS4JIK0</accession>
<dbReference type="EMBL" id="JAGGLD010000004">
    <property type="protein sequence ID" value="MBP2001549.1"/>
    <property type="molecule type" value="Genomic_DNA"/>
</dbReference>
<evidence type="ECO:0000256" key="1">
    <source>
        <dbReference type="ARBA" id="ARBA00022729"/>
    </source>
</evidence>
<dbReference type="PROSITE" id="PS51257">
    <property type="entry name" value="PROKAR_LIPOPROTEIN"/>
    <property type="match status" value="1"/>
</dbReference>
<evidence type="ECO:0000313" key="4">
    <source>
        <dbReference type="EMBL" id="MBP2001549.1"/>
    </source>
</evidence>
<proteinExistence type="predicted"/>
<dbReference type="PANTHER" id="PTHR35936">
    <property type="entry name" value="MEMBRANE-BOUND LYTIC MUREIN TRANSGLYCOSYLASE F"/>
    <property type="match status" value="1"/>
</dbReference>
<dbReference type="Proteomes" id="UP001519288">
    <property type="component" value="Unassembled WGS sequence"/>
</dbReference>
<dbReference type="SMART" id="SM00062">
    <property type="entry name" value="PBPb"/>
    <property type="match status" value="1"/>
</dbReference>
<sequence>MKKVGVFWVTISMLMTMLSGCGAEKEAAAVDAKTGSNIAVRKIIVGTGTQFPNVCFLDDKGKLTGFDVELVRELDKRLPEYEFEFKTMEFSSLLLSLGTKKIDFIAHQMEKNPEREEKFLFTKEPYSIFLNKVVVPKRNTDINSIDDLKGKKVITSATSNEAYILQQYNKKNNSAIDIVYSSGASNDTTNQILNGRVAATISTSFALKFLPNGDQLKTVGDALTHSDVLFVLRKDEQEVADKLDQAIKSVKDDGTLAKLSIQWLGEDFTKTK</sequence>
<keyword evidence="1 2" id="KW-0732">Signal</keyword>
<dbReference type="RefSeq" id="WP_209863088.1">
    <property type="nucleotide sequence ID" value="NZ_JAGGLD010000004.1"/>
</dbReference>
<protein>
    <submittedName>
        <fullName evidence="4">L-cystine transport system substrate-binding protein</fullName>
    </submittedName>
</protein>
<gene>
    <name evidence="4" type="ORF">J2Z69_002594</name>
</gene>
<dbReference type="Pfam" id="PF00497">
    <property type="entry name" value="SBP_bac_3"/>
    <property type="match status" value="1"/>
</dbReference>
<organism evidence="4 5">
    <name type="scientific">Paenibacillus shirakamiensis</name>
    <dbReference type="NCBI Taxonomy" id="1265935"/>
    <lineage>
        <taxon>Bacteria</taxon>
        <taxon>Bacillati</taxon>
        <taxon>Bacillota</taxon>
        <taxon>Bacilli</taxon>
        <taxon>Bacillales</taxon>
        <taxon>Paenibacillaceae</taxon>
        <taxon>Paenibacillus</taxon>
    </lineage>
</organism>
<dbReference type="SUPFAM" id="SSF53850">
    <property type="entry name" value="Periplasmic binding protein-like II"/>
    <property type="match status" value="1"/>
</dbReference>
<dbReference type="InterPro" id="IPR001638">
    <property type="entry name" value="Solute-binding_3/MltF_N"/>
</dbReference>
<dbReference type="Gene3D" id="3.40.190.10">
    <property type="entry name" value="Periplasmic binding protein-like II"/>
    <property type="match status" value="2"/>
</dbReference>
<keyword evidence="5" id="KW-1185">Reference proteome</keyword>
<feature type="domain" description="Solute-binding protein family 3/N-terminal" evidence="3">
    <location>
        <begin position="42"/>
        <end position="267"/>
    </location>
</feature>
<reference evidence="4 5" key="1">
    <citation type="submission" date="2021-03" db="EMBL/GenBank/DDBJ databases">
        <title>Genomic Encyclopedia of Type Strains, Phase IV (KMG-IV): sequencing the most valuable type-strain genomes for metagenomic binning, comparative biology and taxonomic classification.</title>
        <authorList>
            <person name="Goeker M."/>
        </authorList>
    </citation>
    <scope>NUCLEOTIDE SEQUENCE [LARGE SCALE GENOMIC DNA]</scope>
    <source>
        <strain evidence="4 5">DSM 26806</strain>
    </source>
</reference>
<name>A0ABS4JIK0_9BACL</name>
<evidence type="ECO:0000259" key="3">
    <source>
        <dbReference type="SMART" id="SM00062"/>
    </source>
</evidence>
<dbReference type="PANTHER" id="PTHR35936:SF18">
    <property type="entry name" value="L-CYSTINE-BINDING PROTEIN TCYJ"/>
    <property type="match status" value="1"/>
</dbReference>
<feature type="signal peptide" evidence="2">
    <location>
        <begin position="1"/>
        <end position="23"/>
    </location>
</feature>
<evidence type="ECO:0000256" key="2">
    <source>
        <dbReference type="SAM" id="SignalP"/>
    </source>
</evidence>
<evidence type="ECO:0000313" key="5">
    <source>
        <dbReference type="Proteomes" id="UP001519288"/>
    </source>
</evidence>
<comment type="caution">
    <text evidence="4">The sequence shown here is derived from an EMBL/GenBank/DDBJ whole genome shotgun (WGS) entry which is preliminary data.</text>
</comment>
<feature type="chain" id="PRO_5045638788" evidence="2">
    <location>
        <begin position="24"/>
        <end position="272"/>
    </location>
</feature>